<sequence>MEVYTVDENGFIVPEEVVNEESQADVLETEVISETGESGDVFDLMESSSTEEIVEESTDSIIPYMGDVSAFALSDSDVLASGDGSYSLDGMVIFNVEVSNYGSCQAVFTPEQADKVTIEAGQIVNWSSSDIRVPLYVGQAADRSAVDTLNLTILGRGSSNYANNLYRYRSAQYVTSYYVNGSSLSSTTTYVGISNADQISYSRSYWLEVVFAICLIIMAVNGLIRFLRRGHRG</sequence>
<keyword evidence="1" id="KW-1133">Transmembrane helix</keyword>
<evidence type="ECO:0000256" key="1">
    <source>
        <dbReference type="SAM" id="Phobius"/>
    </source>
</evidence>
<proteinExistence type="predicted"/>
<protein>
    <submittedName>
        <fullName evidence="2">Uncharacterized protein</fullName>
    </submittedName>
</protein>
<evidence type="ECO:0000313" key="3">
    <source>
        <dbReference type="Proteomes" id="UP001300383"/>
    </source>
</evidence>
<dbReference type="RefSeq" id="WP_283231074.1">
    <property type="nucleotide sequence ID" value="NZ_JASGBQ010000015.1"/>
</dbReference>
<dbReference type="AlphaFoldDB" id="A0AAP4BE00"/>
<keyword evidence="3" id="KW-1185">Reference proteome</keyword>
<keyword evidence="1" id="KW-0812">Transmembrane</keyword>
<evidence type="ECO:0000313" key="2">
    <source>
        <dbReference type="EMBL" id="MDI9242629.1"/>
    </source>
</evidence>
<dbReference type="EMBL" id="JASGBQ010000015">
    <property type="protein sequence ID" value="MDI9242629.1"/>
    <property type="molecule type" value="Genomic_DNA"/>
</dbReference>
<name>A0AAP4BE00_9FIRM</name>
<reference evidence="2 3" key="1">
    <citation type="submission" date="2023-05" db="EMBL/GenBank/DDBJ databases">
        <title>[ruminococcus] sp. nov., isolated from a pig farm feces dump.</title>
        <authorList>
            <person name="Chang Y.-H."/>
        </authorList>
    </citation>
    <scope>NUCLEOTIDE SEQUENCE [LARGE SCALE GENOMIC DNA]</scope>
    <source>
        <strain evidence="2 3">YH-rum2234</strain>
    </source>
</reference>
<feature type="transmembrane region" description="Helical" evidence="1">
    <location>
        <begin position="205"/>
        <end position="227"/>
    </location>
</feature>
<accession>A0AAP4BE00</accession>
<comment type="caution">
    <text evidence="2">The sequence shown here is derived from an EMBL/GenBank/DDBJ whole genome shotgun (WGS) entry which is preliminary data.</text>
</comment>
<keyword evidence="1" id="KW-0472">Membrane</keyword>
<gene>
    <name evidence="2" type="ORF">QJ036_09120</name>
</gene>
<dbReference type="Proteomes" id="UP001300383">
    <property type="component" value="Unassembled WGS sequence"/>
</dbReference>
<organism evidence="2 3">
    <name type="scientific">Fusibacillus kribbianus</name>
    <dbReference type="NCBI Taxonomy" id="3044208"/>
    <lineage>
        <taxon>Bacteria</taxon>
        <taxon>Bacillati</taxon>
        <taxon>Bacillota</taxon>
        <taxon>Clostridia</taxon>
        <taxon>Lachnospirales</taxon>
        <taxon>Lachnospiraceae</taxon>
        <taxon>Fusibacillus</taxon>
    </lineage>
</organism>